<accession>A0A7G9L7J6</accession>
<dbReference type="Proteomes" id="UP000515808">
    <property type="component" value="Chromosome"/>
</dbReference>
<protein>
    <submittedName>
        <fullName evidence="1">Uncharacterized protein</fullName>
    </submittedName>
</protein>
<evidence type="ECO:0000313" key="2">
    <source>
        <dbReference type="Proteomes" id="UP000515808"/>
    </source>
</evidence>
<gene>
    <name evidence="1" type="ORF">H9W90_10340</name>
</gene>
<sequence length="153" mass="18162">MNVSEFRSQLLDGHYNVIINKFNEAFDLNLLQYIIYNEGSPSDIRDYHEISIRGQELLLSLKNELRAFNSDYYKWKNTKDIALKINESPEFVFEYVKRKTFHEASGLAYDPDCINYGNEEKIFTNLSKVKKISSFQIMKDIQLKRRFDNLLNE</sequence>
<dbReference type="EMBL" id="CP060695">
    <property type="protein sequence ID" value="QNM84595.1"/>
    <property type="molecule type" value="Genomic_DNA"/>
</dbReference>
<keyword evidence="2" id="KW-1185">Reference proteome</keyword>
<reference evidence="1 2" key="1">
    <citation type="submission" date="2020-08" db="EMBL/GenBank/DDBJ databases">
        <title>Polaribacter sp. L12M9 isolated from gut of the Korean scallop.</title>
        <authorList>
            <person name="Jeong Y.S."/>
        </authorList>
    </citation>
    <scope>NUCLEOTIDE SEQUENCE [LARGE SCALE GENOMIC DNA]</scope>
    <source>
        <strain evidence="1 2">L12M9</strain>
    </source>
</reference>
<proteinExistence type="predicted"/>
<evidence type="ECO:0000313" key="1">
    <source>
        <dbReference type="EMBL" id="QNM84595.1"/>
    </source>
</evidence>
<dbReference type="KEGG" id="ppec:H9W90_10340"/>
<name>A0A7G9L7J6_9FLAO</name>
<dbReference type="AlphaFoldDB" id="A0A7G9L7J6"/>
<dbReference type="RefSeq" id="WP_187481524.1">
    <property type="nucleotide sequence ID" value="NZ_CP060695.1"/>
</dbReference>
<organism evidence="1 2">
    <name type="scientific">Polaribacter pectinis</name>
    <dbReference type="NCBI Taxonomy" id="2738844"/>
    <lineage>
        <taxon>Bacteria</taxon>
        <taxon>Pseudomonadati</taxon>
        <taxon>Bacteroidota</taxon>
        <taxon>Flavobacteriia</taxon>
        <taxon>Flavobacteriales</taxon>
        <taxon>Flavobacteriaceae</taxon>
    </lineage>
</organism>